<reference evidence="1 2" key="1">
    <citation type="submission" date="2019-01" db="EMBL/GenBank/DDBJ databases">
        <title>Draft genome sequences of the type strains of six Macrococcus species.</title>
        <authorList>
            <person name="Mazhar S."/>
            <person name="Altermann E."/>
            <person name="Hill C."/>
            <person name="Mcauliffe O."/>
        </authorList>
    </citation>
    <scope>NUCLEOTIDE SEQUENCE [LARGE SCALE GENOMIC DNA]</scope>
    <source>
        <strain evidence="1 2">ATCC 51828</strain>
    </source>
</reference>
<dbReference type="Proteomes" id="UP000295280">
    <property type="component" value="Unassembled WGS sequence"/>
</dbReference>
<proteinExistence type="predicted"/>
<name>A0A9Q8CKQ0_9STAP</name>
<dbReference type="EMBL" id="SCWD01000006">
    <property type="protein sequence ID" value="TDL95523.1"/>
    <property type="molecule type" value="Genomic_DNA"/>
</dbReference>
<protein>
    <submittedName>
        <fullName evidence="1">Uncharacterized protein</fullName>
    </submittedName>
</protein>
<keyword evidence="2" id="KW-1185">Reference proteome</keyword>
<accession>A0A9Q8CKQ0</accession>
<sequence length="156" mass="18212">MIRWQTTHMVTGNIVNIFEDKGVVNSLSWHIVDDNQKRKYIGWTQVLKNCKEIDGIKAGNNSIYSLEKINIDNEYRKKGFSKLIIAYIVLALLKRETEDFYVTWRDTSNIRGVYNTIIKLCGGIQKDKQVILTFYGHEREADIHTLINFIKNLSTR</sequence>
<gene>
    <name evidence="1" type="ORF">ERX40_10090</name>
</gene>
<dbReference type="RefSeq" id="WP_133418371.1">
    <property type="nucleotide sequence ID" value="NZ_SCWD01000006.1"/>
</dbReference>
<organism evidence="1 2">
    <name type="scientific">Macrococcus carouselicus</name>
    <dbReference type="NCBI Taxonomy" id="69969"/>
    <lineage>
        <taxon>Bacteria</taxon>
        <taxon>Bacillati</taxon>
        <taxon>Bacillota</taxon>
        <taxon>Bacilli</taxon>
        <taxon>Bacillales</taxon>
        <taxon>Staphylococcaceae</taxon>
        <taxon>Macrococcus</taxon>
    </lineage>
</organism>
<evidence type="ECO:0000313" key="2">
    <source>
        <dbReference type="Proteomes" id="UP000295280"/>
    </source>
</evidence>
<comment type="caution">
    <text evidence="1">The sequence shown here is derived from an EMBL/GenBank/DDBJ whole genome shotgun (WGS) entry which is preliminary data.</text>
</comment>
<evidence type="ECO:0000313" key="1">
    <source>
        <dbReference type="EMBL" id="TDL95523.1"/>
    </source>
</evidence>
<dbReference type="AlphaFoldDB" id="A0A9Q8CKQ0"/>